<name>A0A2V2MR97_9EURY</name>
<sequence length="403" mass="43526">MNEEPMKIRSFVIFLCIIFFVIAIPAMASVEVGYVNVKPTGDLESGKSNVSADLELSFISSSGESFPSDESLVLSTGLDNPVWTYSIILDGVENPRPAVSKKQLDLSGWELSYENVEESVKVNLRGMAPKVDKSAQVEIVSVNVATAGGRVKDTVKNVSAFVTNPGELKGDLSSVKESYSKLEKDLAQHKADGIDISKAEQKAKEASSALNSAAGASYSNAQVYIKNANTYIKDAYAMLDSGLSQKAINDAKEAIDKTDEWITYFKTEKDLGSDPRLAPIITKREFAAEDASDAKELYDAGKYSEAKKKAEEAYQKATEVFDETQALQAELEKEPEGVALPDVSGILPYLIGLIILVIVGFIALRLFKNRGGKGGSGKGGGGSFGSRDKPKKKSTAHQYDELF</sequence>
<organism evidence="4 5">
    <name type="scientific">Methanospirillum stamsii</name>
    <dbReference type="NCBI Taxonomy" id="1277351"/>
    <lineage>
        <taxon>Archaea</taxon>
        <taxon>Methanobacteriati</taxon>
        <taxon>Methanobacteriota</taxon>
        <taxon>Stenosarchaea group</taxon>
        <taxon>Methanomicrobia</taxon>
        <taxon>Methanomicrobiales</taxon>
        <taxon>Methanospirillaceae</taxon>
        <taxon>Methanospirillum</taxon>
    </lineage>
</organism>
<protein>
    <submittedName>
        <fullName evidence="4">Uncharacterized protein</fullName>
    </submittedName>
</protein>
<feature type="compositionally biased region" description="Gly residues" evidence="2">
    <location>
        <begin position="373"/>
        <end position="384"/>
    </location>
</feature>
<proteinExistence type="predicted"/>
<dbReference type="Proteomes" id="UP000245934">
    <property type="component" value="Unassembled WGS sequence"/>
</dbReference>
<feature type="region of interest" description="Disordered" evidence="2">
    <location>
        <begin position="373"/>
        <end position="403"/>
    </location>
</feature>
<accession>A0A2V2MR97</accession>
<keyword evidence="1" id="KW-0175">Coiled coil</keyword>
<feature type="transmembrane region" description="Helical" evidence="3">
    <location>
        <begin position="346"/>
        <end position="367"/>
    </location>
</feature>
<evidence type="ECO:0000313" key="5">
    <source>
        <dbReference type="Proteomes" id="UP000245934"/>
    </source>
</evidence>
<feature type="coiled-coil region" evidence="1">
    <location>
        <begin position="307"/>
        <end position="334"/>
    </location>
</feature>
<evidence type="ECO:0000313" key="4">
    <source>
        <dbReference type="EMBL" id="PWR70754.1"/>
    </source>
</evidence>
<dbReference type="AlphaFoldDB" id="A0A2V2MR97"/>
<comment type="caution">
    <text evidence="4">The sequence shown here is derived from an EMBL/GenBank/DDBJ whole genome shotgun (WGS) entry which is preliminary data.</text>
</comment>
<evidence type="ECO:0000256" key="1">
    <source>
        <dbReference type="SAM" id="Coils"/>
    </source>
</evidence>
<dbReference type="EMBL" id="QGMZ01000039">
    <property type="protein sequence ID" value="PWR70754.1"/>
    <property type="molecule type" value="Genomic_DNA"/>
</dbReference>
<gene>
    <name evidence="4" type="ORF">DLD82_14750</name>
</gene>
<evidence type="ECO:0000256" key="2">
    <source>
        <dbReference type="SAM" id="MobiDB-lite"/>
    </source>
</evidence>
<keyword evidence="3" id="KW-0472">Membrane</keyword>
<keyword evidence="3" id="KW-1133">Transmembrane helix</keyword>
<keyword evidence="3" id="KW-0812">Transmembrane</keyword>
<keyword evidence="5" id="KW-1185">Reference proteome</keyword>
<reference evidence="4 5" key="1">
    <citation type="submission" date="2018-05" db="EMBL/GenBank/DDBJ databases">
        <title>Draft genome of Methanospirillum stamsii Pt1.</title>
        <authorList>
            <person name="Dueholm M.S."/>
            <person name="Nielsen P.H."/>
            <person name="Bakmann L.F."/>
            <person name="Otzen D.E."/>
        </authorList>
    </citation>
    <scope>NUCLEOTIDE SEQUENCE [LARGE SCALE GENOMIC DNA]</scope>
    <source>
        <strain evidence="4 5">Pt1</strain>
    </source>
</reference>
<evidence type="ECO:0000256" key="3">
    <source>
        <dbReference type="SAM" id="Phobius"/>
    </source>
</evidence>